<accession>U7QJU7</accession>
<feature type="coiled-coil region" evidence="1">
    <location>
        <begin position="216"/>
        <end position="270"/>
    </location>
</feature>
<feature type="compositionally biased region" description="Polar residues" evidence="2">
    <location>
        <begin position="66"/>
        <end position="75"/>
    </location>
</feature>
<evidence type="ECO:0000313" key="3">
    <source>
        <dbReference type="EMBL" id="ERT06696.1"/>
    </source>
</evidence>
<dbReference type="Proteomes" id="UP000017127">
    <property type="component" value="Unassembled WGS sequence"/>
</dbReference>
<dbReference type="EMBL" id="AUZM01000032">
    <property type="protein sequence ID" value="ERT06696.1"/>
    <property type="molecule type" value="Genomic_DNA"/>
</dbReference>
<sequence length="519" mass="58556">MKTTLIKEKPGKLQKDNSQNSADVRQDSSVEIQDKREELETLNPFSDWEDNPFDPQDIQEIDAIPQSKSENPQSKSLRESLDEQPEVPAEKTQKNYLLTPQIGISLLAIFGCVYVMTRPCVIGECQVIDTAKQQAQKSEETIRNVTTSQAPGIAKEQLDGAIKQLQRIPFWSPYHRQARALFSTYKQDSKELEAVVKALWMAGLASEEAQNPPYKVEEWDQLKTRWEQAITQLEQVPPENTIYPFAQNRLEQYRANLAEVRGRLALERQAGRTLAEAKKVAQVALARQGVARGVESWQLVYETWQSSTNTLASVTPGTTAYQEAQLLLARYQPQLEDARDRKTIEQVGQDAYNRAVNNADRANIFAERGAWSEAVKYWSQAMTYGKRVPMSSSYHVEIQPLMTSYTASWKQAEAENKVATRVNKARQDLKTACTGSPTICSYSVSRDLITVRLAPNYVEKIENTAITGDRSGNPQKRNEAEKHVQTLKIALESISDNAKIPLEVYKPNGQKIGVHLPQN</sequence>
<evidence type="ECO:0000256" key="1">
    <source>
        <dbReference type="SAM" id="Coils"/>
    </source>
</evidence>
<organism evidence="3 4">
    <name type="scientific">Lyngbya aestuarii BL J</name>
    <dbReference type="NCBI Taxonomy" id="1348334"/>
    <lineage>
        <taxon>Bacteria</taxon>
        <taxon>Bacillati</taxon>
        <taxon>Cyanobacteriota</taxon>
        <taxon>Cyanophyceae</taxon>
        <taxon>Oscillatoriophycideae</taxon>
        <taxon>Oscillatoriales</taxon>
        <taxon>Microcoleaceae</taxon>
        <taxon>Lyngbya</taxon>
    </lineage>
</organism>
<dbReference type="RefSeq" id="WP_023067089.1">
    <property type="nucleotide sequence ID" value="NZ_AUZM01000032.1"/>
</dbReference>
<keyword evidence="4" id="KW-1185">Reference proteome</keyword>
<feature type="compositionally biased region" description="Basic and acidic residues" evidence="2">
    <location>
        <begin position="1"/>
        <end position="15"/>
    </location>
</feature>
<evidence type="ECO:0000313" key="4">
    <source>
        <dbReference type="Proteomes" id="UP000017127"/>
    </source>
</evidence>
<dbReference type="OrthoDB" id="421517at2"/>
<proteinExistence type="predicted"/>
<comment type="caution">
    <text evidence="3">The sequence shown here is derived from an EMBL/GenBank/DDBJ whole genome shotgun (WGS) entry which is preliminary data.</text>
</comment>
<dbReference type="PATRIC" id="fig|1348334.3.peg.3255"/>
<dbReference type="AlphaFoldDB" id="U7QJU7"/>
<evidence type="ECO:0000256" key="2">
    <source>
        <dbReference type="SAM" id="MobiDB-lite"/>
    </source>
</evidence>
<reference evidence="3 4" key="1">
    <citation type="journal article" date="2013" name="Front. Microbiol.">
        <title>Comparative genomic analyses of the cyanobacterium, Lyngbya aestuarii BL J, a powerful hydrogen producer.</title>
        <authorList>
            <person name="Kothari A."/>
            <person name="Vaughn M."/>
            <person name="Garcia-Pichel F."/>
        </authorList>
    </citation>
    <scope>NUCLEOTIDE SEQUENCE [LARGE SCALE GENOMIC DNA]</scope>
    <source>
        <strain evidence="3 4">BL J</strain>
    </source>
</reference>
<keyword evidence="1" id="KW-0175">Coiled coil</keyword>
<feature type="region of interest" description="Disordered" evidence="2">
    <location>
        <begin position="1"/>
        <end position="89"/>
    </location>
</feature>
<gene>
    <name evidence="3" type="ORF">M595_3366</name>
</gene>
<name>U7QJU7_9CYAN</name>
<protein>
    <submittedName>
        <fullName evidence="3">Uncharacterized protein</fullName>
    </submittedName>
</protein>
<feature type="compositionally biased region" description="Basic and acidic residues" evidence="2">
    <location>
        <begin position="24"/>
        <end position="39"/>
    </location>
</feature>
<feature type="compositionally biased region" description="Acidic residues" evidence="2">
    <location>
        <begin position="47"/>
        <end position="60"/>
    </location>
</feature>